<dbReference type="Proteomes" id="UP001189429">
    <property type="component" value="Unassembled WGS sequence"/>
</dbReference>
<evidence type="ECO:0000313" key="3">
    <source>
        <dbReference type="EMBL" id="CAK0879068.1"/>
    </source>
</evidence>
<feature type="coiled-coil region" evidence="1">
    <location>
        <begin position="387"/>
        <end position="446"/>
    </location>
</feature>
<accession>A0ABN9VZE0</accession>
<protein>
    <submittedName>
        <fullName evidence="3">Uncharacterized protein</fullName>
    </submittedName>
</protein>
<comment type="caution">
    <text evidence="3">The sequence shown here is derived from an EMBL/GenBank/DDBJ whole genome shotgun (WGS) entry which is preliminary data.</text>
</comment>
<evidence type="ECO:0000256" key="1">
    <source>
        <dbReference type="SAM" id="Coils"/>
    </source>
</evidence>
<name>A0ABN9VZE0_9DINO</name>
<dbReference type="EMBL" id="CAUYUJ010017915">
    <property type="protein sequence ID" value="CAK0879068.1"/>
    <property type="molecule type" value="Genomic_DNA"/>
</dbReference>
<keyword evidence="4" id="KW-1185">Reference proteome</keyword>
<keyword evidence="1" id="KW-0175">Coiled coil</keyword>
<feature type="region of interest" description="Disordered" evidence="2">
    <location>
        <begin position="595"/>
        <end position="659"/>
    </location>
</feature>
<organism evidence="3 4">
    <name type="scientific">Prorocentrum cordatum</name>
    <dbReference type="NCBI Taxonomy" id="2364126"/>
    <lineage>
        <taxon>Eukaryota</taxon>
        <taxon>Sar</taxon>
        <taxon>Alveolata</taxon>
        <taxon>Dinophyceae</taxon>
        <taxon>Prorocentrales</taxon>
        <taxon>Prorocentraceae</taxon>
        <taxon>Prorocentrum</taxon>
    </lineage>
</organism>
<evidence type="ECO:0000256" key="2">
    <source>
        <dbReference type="SAM" id="MobiDB-lite"/>
    </source>
</evidence>
<sequence>MAAVPDDAKAMDLRSTSGAGLVMAMAVQGAAQGAAAGGASRQAIAAAVAAALRTTWALLAEVGSEEDAELAMRWQAMEPAMRQQLRGAQPGGAARARRNVGAHVDLGKGVEALRQALAQPQRAQRGGRCGPRVPTPPGPVAADATEDYADGVELGGSLNIGEPDVDECEGTDQVIGTPEGQLLGEVPPSSLLSAAVGEDSELDVDECEGTDQVVNSAEVKHVPEAPRDVEPGGDGGRDAEEQLRVKTEGACAAAAEEEDEGLPDGQDLPVDGVDGIGTEYGCALEGKEGECIFSDAVQARVRCYFSFVLRVALLLGVAFCPFAIFDWGTGLACVTQLAGRPWLVSAPYVIDLGPLPDPYQAARQAFPKGERELQDLALWTLEEEHVLEFLVERRRTLEHALAVARRDGVARTIEGAEDAEDMGWSLRRLSEDIRELEELLEAARLALRAGLAPSGGRRTSLVPDPSISGAGFRAWVGEFSQSPALVQAAASRLAEVAGRTPSPPPLPPMSPRPRKAWSDGPVSPPRAPVSPAPKNVLRLLSQPMSTTFSQWSSTFVLSDQSGYQTGRPSHASTSPSCLHLSPNHIIVNEFNRPTSEVSSHGDWRTRSTLLGPSAAGARDPVSPQVGRSGGDSVPSMEEVEPRPLEAPGSCRGAPPQQCSPVKLSEHSAFDLEMTDWSDGEQDADLDSFETGRLAGELLVPCSQRHRAELTALGDATVTQAWMLPHERPEKDEVIWIKEPPDGVFRGRVFVDGSASDPMEESLRRAGWAVVQYSEGGQVIGAVCDTVPLAWAPMQKARDGEDYAFHFLSGCAHKSAGGEQGLACRRDCRCEYAEGV</sequence>
<reference evidence="3" key="1">
    <citation type="submission" date="2023-10" db="EMBL/GenBank/DDBJ databases">
        <authorList>
            <person name="Chen Y."/>
            <person name="Shah S."/>
            <person name="Dougan E. K."/>
            <person name="Thang M."/>
            <person name="Chan C."/>
        </authorList>
    </citation>
    <scope>NUCLEOTIDE SEQUENCE [LARGE SCALE GENOMIC DNA]</scope>
</reference>
<evidence type="ECO:0000313" key="4">
    <source>
        <dbReference type="Proteomes" id="UP001189429"/>
    </source>
</evidence>
<feature type="compositionally biased region" description="Pro residues" evidence="2">
    <location>
        <begin position="501"/>
        <end position="511"/>
    </location>
</feature>
<gene>
    <name evidence="3" type="ORF">PCOR1329_LOCUS62602</name>
</gene>
<proteinExistence type="predicted"/>
<feature type="region of interest" description="Disordered" evidence="2">
    <location>
        <begin position="496"/>
        <end position="530"/>
    </location>
</feature>